<dbReference type="EMBL" id="MU150253">
    <property type="protein sequence ID" value="KAF9464599.1"/>
    <property type="molecule type" value="Genomic_DNA"/>
</dbReference>
<accession>A0A9P5Y8E8</accession>
<dbReference type="Proteomes" id="UP000807353">
    <property type="component" value="Unassembled WGS sequence"/>
</dbReference>
<sequence>MESYCSAKPNFQHVVEPSKFTYQLLDFIAPFQREESDESSRLRQRAVLLDLPNELLLQIFESLQNELYSLSLVSKRLHYLALPIYLARNGMSPFSGELILFDERSQDVLQALSIALFRPTLKRIHCTFNFGRPQKELIRNIRGMVRLASKLSRMEEVHFDIIRIPDMGQDLDSNLYKKLLMDDVGGDWEQEFLVLFRSVLETGCITLTVCLQGSGWSVVSTPNELVSAIGSRKWSSRLCGFFPCSSITCSFWCKSQGIDLPPVPSVVVPRGHIDLKTFNLHCSMLLNAQFCSRTIEILNSSCLSTLSLKHLCVDPAAWAIILPRIDLHALSSLSIDACTIMYEDLSDFLHRHPHITHLYLGRRLSPPPPDARLSKSALCQLSHLSATREYLISFLAPTGSSPYVKKVDLLVRILRGDRFNFKKLDNEMSSISYRLRKVELSLELSLESSTGDWMSPNIYPNYHKEDSIIPYIVKVHINLRTYYLPRDVMATLPRWLSSFPSLKQASISSPSQTPPTDVLLLHPFFHSMGKLCPGIETIEINDHTYDIEAYL</sequence>
<evidence type="ECO:0000259" key="1">
    <source>
        <dbReference type="Pfam" id="PF12937"/>
    </source>
</evidence>
<dbReference type="InterPro" id="IPR001810">
    <property type="entry name" value="F-box_dom"/>
</dbReference>
<dbReference type="AlphaFoldDB" id="A0A9P5Y8E8"/>
<dbReference type="InterPro" id="IPR036047">
    <property type="entry name" value="F-box-like_dom_sf"/>
</dbReference>
<dbReference type="OrthoDB" id="2635672at2759"/>
<keyword evidence="3" id="KW-1185">Reference proteome</keyword>
<organism evidence="2 3">
    <name type="scientific">Collybia nuda</name>
    <dbReference type="NCBI Taxonomy" id="64659"/>
    <lineage>
        <taxon>Eukaryota</taxon>
        <taxon>Fungi</taxon>
        <taxon>Dikarya</taxon>
        <taxon>Basidiomycota</taxon>
        <taxon>Agaricomycotina</taxon>
        <taxon>Agaricomycetes</taxon>
        <taxon>Agaricomycetidae</taxon>
        <taxon>Agaricales</taxon>
        <taxon>Tricholomatineae</taxon>
        <taxon>Clitocybaceae</taxon>
        <taxon>Collybia</taxon>
    </lineage>
</organism>
<proteinExistence type="predicted"/>
<gene>
    <name evidence="2" type="ORF">BDZ94DRAFT_478352</name>
</gene>
<name>A0A9P5Y8E8_9AGAR</name>
<comment type="caution">
    <text evidence="2">The sequence shown here is derived from an EMBL/GenBank/DDBJ whole genome shotgun (WGS) entry which is preliminary data.</text>
</comment>
<reference evidence="2" key="1">
    <citation type="submission" date="2020-11" db="EMBL/GenBank/DDBJ databases">
        <authorList>
            <consortium name="DOE Joint Genome Institute"/>
            <person name="Ahrendt S."/>
            <person name="Riley R."/>
            <person name="Andreopoulos W."/>
            <person name="Labutti K."/>
            <person name="Pangilinan J."/>
            <person name="Ruiz-Duenas F.J."/>
            <person name="Barrasa J.M."/>
            <person name="Sanchez-Garcia M."/>
            <person name="Camarero S."/>
            <person name="Miyauchi S."/>
            <person name="Serrano A."/>
            <person name="Linde D."/>
            <person name="Babiker R."/>
            <person name="Drula E."/>
            <person name="Ayuso-Fernandez I."/>
            <person name="Pacheco R."/>
            <person name="Padilla G."/>
            <person name="Ferreira P."/>
            <person name="Barriuso J."/>
            <person name="Kellner H."/>
            <person name="Castanera R."/>
            <person name="Alfaro M."/>
            <person name="Ramirez L."/>
            <person name="Pisabarro A.G."/>
            <person name="Kuo A."/>
            <person name="Tritt A."/>
            <person name="Lipzen A."/>
            <person name="He G."/>
            <person name="Yan M."/>
            <person name="Ng V."/>
            <person name="Cullen D."/>
            <person name="Martin F."/>
            <person name="Rosso M.-N."/>
            <person name="Henrissat B."/>
            <person name="Hibbett D."/>
            <person name="Martinez A.T."/>
            <person name="Grigoriev I.V."/>
        </authorList>
    </citation>
    <scope>NUCLEOTIDE SEQUENCE</scope>
    <source>
        <strain evidence="2">CBS 247.69</strain>
    </source>
</reference>
<protein>
    <recommendedName>
        <fullName evidence="1">F-box domain-containing protein</fullName>
    </recommendedName>
</protein>
<evidence type="ECO:0000313" key="2">
    <source>
        <dbReference type="EMBL" id="KAF9464599.1"/>
    </source>
</evidence>
<dbReference type="Pfam" id="PF12937">
    <property type="entry name" value="F-box-like"/>
    <property type="match status" value="1"/>
</dbReference>
<feature type="domain" description="F-box" evidence="1">
    <location>
        <begin position="49"/>
        <end position="86"/>
    </location>
</feature>
<evidence type="ECO:0000313" key="3">
    <source>
        <dbReference type="Proteomes" id="UP000807353"/>
    </source>
</evidence>
<dbReference type="SUPFAM" id="SSF81383">
    <property type="entry name" value="F-box domain"/>
    <property type="match status" value="1"/>
</dbReference>